<sequence>MLLLSFTLVGCADRAAPAQPDPPSVAYRQVDDLCAKLDHGWLTERVGQPVRIRYFPEYQRNGTNRKCVVAAGVPDNIRLYSVDVHTSVDRPTDQPSEPAPTGSAARRWRDVPELGEGASILLGSPFRRDGAPDEGLPAESRLDTLTVDRGTATVGLMLKSFDESVPDDEAVRSVLVAYATEVLQLMQG</sequence>
<organism evidence="2 3">
    <name type="scientific">Micromonospora endolithica</name>
    <dbReference type="NCBI Taxonomy" id="230091"/>
    <lineage>
        <taxon>Bacteria</taxon>
        <taxon>Bacillati</taxon>
        <taxon>Actinomycetota</taxon>
        <taxon>Actinomycetes</taxon>
        <taxon>Micromonosporales</taxon>
        <taxon>Micromonosporaceae</taxon>
        <taxon>Micromonospora</taxon>
    </lineage>
</organism>
<proteinExistence type="predicted"/>
<protein>
    <recommendedName>
        <fullName evidence="4">DUF3558 domain-containing protein</fullName>
    </recommendedName>
</protein>
<dbReference type="EMBL" id="RBAK01000010">
    <property type="protein sequence ID" value="RKN42101.1"/>
    <property type="molecule type" value="Genomic_DNA"/>
</dbReference>
<evidence type="ECO:0000313" key="3">
    <source>
        <dbReference type="Proteomes" id="UP000281726"/>
    </source>
</evidence>
<evidence type="ECO:0008006" key="4">
    <source>
        <dbReference type="Google" id="ProtNLM"/>
    </source>
</evidence>
<gene>
    <name evidence="2" type="ORF">D7223_23475</name>
</gene>
<evidence type="ECO:0000313" key="2">
    <source>
        <dbReference type="EMBL" id="RKN42101.1"/>
    </source>
</evidence>
<dbReference type="Proteomes" id="UP000281726">
    <property type="component" value="Unassembled WGS sequence"/>
</dbReference>
<accession>A0A3A9Z149</accession>
<reference evidence="2 3" key="1">
    <citation type="journal article" date="2004" name="Syst. Appl. Microbiol.">
        <title>Cryptoendolithic actinomycetes from antarctic sandstone rock samples: Micromonospora endolithica sp. nov. and two isolates related to Micromonospora coerulea Jensen 1932.</title>
        <authorList>
            <person name="Hirsch P."/>
            <person name="Mevs U."/>
            <person name="Kroppenstedt R.M."/>
            <person name="Schumann P."/>
            <person name="Stackebrandt E."/>
        </authorList>
    </citation>
    <scope>NUCLEOTIDE SEQUENCE [LARGE SCALE GENOMIC DNA]</scope>
    <source>
        <strain evidence="2 3">JCM 12677</strain>
    </source>
</reference>
<name>A0A3A9Z149_9ACTN</name>
<comment type="caution">
    <text evidence="2">The sequence shown here is derived from an EMBL/GenBank/DDBJ whole genome shotgun (WGS) entry which is preliminary data.</text>
</comment>
<evidence type="ECO:0000256" key="1">
    <source>
        <dbReference type="SAM" id="MobiDB-lite"/>
    </source>
</evidence>
<dbReference type="AlphaFoldDB" id="A0A3A9Z149"/>
<feature type="region of interest" description="Disordered" evidence="1">
    <location>
        <begin position="86"/>
        <end position="106"/>
    </location>
</feature>
<keyword evidence="3" id="KW-1185">Reference proteome</keyword>